<keyword evidence="2" id="KW-0547">Nucleotide-binding</keyword>
<evidence type="ECO:0000256" key="2">
    <source>
        <dbReference type="ARBA" id="ARBA00022741"/>
    </source>
</evidence>
<dbReference type="PANTHER" id="PTHR42939:SF3">
    <property type="entry name" value="ABC TRANSPORTER ATP-BINDING COMPONENT"/>
    <property type="match status" value="1"/>
</dbReference>
<dbReference type="InterPro" id="IPR003593">
    <property type="entry name" value="AAA+_ATPase"/>
</dbReference>
<organism evidence="5 8">
    <name type="scientific">Mediterraneibacter gnavus</name>
    <name type="common">Ruminococcus gnavus</name>
    <dbReference type="NCBI Taxonomy" id="33038"/>
    <lineage>
        <taxon>Bacteria</taxon>
        <taxon>Bacillati</taxon>
        <taxon>Bacillota</taxon>
        <taxon>Clostridia</taxon>
        <taxon>Lachnospirales</taxon>
        <taxon>Lachnospiraceae</taxon>
        <taxon>Mediterraneibacter</taxon>
    </lineage>
</organism>
<keyword evidence="1" id="KW-0813">Transport</keyword>
<evidence type="ECO:0000313" key="8">
    <source>
        <dbReference type="Proteomes" id="UP000234849"/>
    </source>
</evidence>
<evidence type="ECO:0000313" key="5">
    <source>
        <dbReference type="EMBL" id="PLT52509.1"/>
    </source>
</evidence>
<name>A0A2N5NEH8_MEDGN</name>
<dbReference type="GO" id="GO:0016887">
    <property type="term" value="F:ATP hydrolysis activity"/>
    <property type="evidence" value="ECO:0007669"/>
    <property type="project" value="InterPro"/>
</dbReference>
<dbReference type="Proteomes" id="UP000234840">
    <property type="component" value="Unassembled WGS sequence"/>
</dbReference>
<gene>
    <name evidence="5" type="ORF">CDL18_14535</name>
    <name evidence="6" type="ORF">CDL20_05570</name>
</gene>
<evidence type="ECO:0000313" key="6">
    <source>
        <dbReference type="EMBL" id="PLT87815.1"/>
    </source>
</evidence>
<evidence type="ECO:0000256" key="1">
    <source>
        <dbReference type="ARBA" id="ARBA00022448"/>
    </source>
</evidence>
<dbReference type="PROSITE" id="PS00211">
    <property type="entry name" value="ABC_TRANSPORTER_1"/>
    <property type="match status" value="1"/>
</dbReference>
<evidence type="ECO:0000256" key="3">
    <source>
        <dbReference type="ARBA" id="ARBA00022840"/>
    </source>
</evidence>
<dbReference type="CDD" id="cd03230">
    <property type="entry name" value="ABC_DR_subfamily_A"/>
    <property type="match status" value="1"/>
</dbReference>
<dbReference type="PANTHER" id="PTHR42939">
    <property type="entry name" value="ABC TRANSPORTER ATP-BINDING PROTEIN ALBC-RELATED"/>
    <property type="match status" value="1"/>
</dbReference>
<keyword evidence="3" id="KW-0067">ATP-binding</keyword>
<reference evidence="7 8" key="1">
    <citation type="journal article" date="2017" name="Genome Med.">
        <title>A novel Ruminococcus gnavus clade enriched in inflammatory bowel disease patients.</title>
        <authorList>
            <person name="Hall A.B."/>
            <person name="Yassour M."/>
            <person name="Sauk J."/>
            <person name="Garner A."/>
            <person name="Jiang X."/>
            <person name="Arthur T."/>
            <person name="Lagoudas G.K."/>
            <person name="Vatanen T."/>
            <person name="Fornelos N."/>
            <person name="Wilson R."/>
            <person name="Bertha M."/>
            <person name="Cohen M."/>
            <person name="Garber J."/>
            <person name="Khalili H."/>
            <person name="Gevers D."/>
            <person name="Ananthakrishnan A.N."/>
            <person name="Kugathasan S."/>
            <person name="Lander E.S."/>
            <person name="Blainey P."/>
            <person name="Vlamakis H."/>
            <person name="Xavier R.J."/>
            <person name="Huttenhower C."/>
        </authorList>
    </citation>
    <scope>NUCLEOTIDE SEQUENCE [LARGE SCALE GENOMIC DNA]</scope>
    <source>
        <strain evidence="5 8">RJX1118</strain>
        <strain evidence="6 7">RJX1128</strain>
    </source>
</reference>
<dbReference type="RefSeq" id="WP_101880295.1">
    <property type="nucleotide sequence ID" value="NZ_CAXSWW010000004.1"/>
</dbReference>
<comment type="caution">
    <text evidence="5">The sequence shown here is derived from an EMBL/GenBank/DDBJ whole genome shotgun (WGS) entry which is preliminary data.</text>
</comment>
<dbReference type="AlphaFoldDB" id="A0A2N5NEH8"/>
<dbReference type="InterPro" id="IPR027417">
    <property type="entry name" value="P-loop_NTPase"/>
</dbReference>
<dbReference type="SUPFAM" id="SSF52540">
    <property type="entry name" value="P-loop containing nucleoside triphosphate hydrolases"/>
    <property type="match status" value="1"/>
</dbReference>
<evidence type="ECO:0000259" key="4">
    <source>
        <dbReference type="PROSITE" id="PS50893"/>
    </source>
</evidence>
<dbReference type="EMBL" id="NIHW01000010">
    <property type="protein sequence ID" value="PLT87815.1"/>
    <property type="molecule type" value="Genomic_DNA"/>
</dbReference>
<accession>A0A2N5NEH8</accession>
<dbReference type="InterPro" id="IPR051782">
    <property type="entry name" value="ABC_Transporter_VariousFunc"/>
</dbReference>
<dbReference type="SMART" id="SM00382">
    <property type="entry name" value="AAA"/>
    <property type="match status" value="1"/>
</dbReference>
<proteinExistence type="predicted"/>
<protein>
    <submittedName>
        <fullName evidence="5">ABC transporter</fullName>
    </submittedName>
</protein>
<feature type="domain" description="ABC transporter" evidence="4">
    <location>
        <begin position="1"/>
        <end position="230"/>
    </location>
</feature>
<dbReference type="PROSITE" id="PS50893">
    <property type="entry name" value="ABC_TRANSPORTER_2"/>
    <property type="match status" value="1"/>
</dbReference>
<evidence type="ECO:0000313" key="7">
    <source>
        <dbReference type="Proteomes" id="UP000234840"/>
    </source>
</evidence>
<sequence>MEFALEVKGLRKTYKEFGLKNISMKLPKGCVLGLIGENGAGKSTLINAILGLIECDYESLRIFGQEYAGNEKQIKEEIAVIFDKTCYDLNFTPLFIGKILSNVYSNWDMEKYHMYLERFELPKKKKLKEFSKGMKMKMEFAAALSHDPKLLILDEATSGLDPVFRDEILDILREYTEDEEHTILMSSHITSDLDKISDYIAFIHDGELLFTKTYDELQENYGVLNCGQRIFDALNREDIEAYRKDTYGYRVLVNNKQGIRKVFSDLEIEQATIEDVMLYCVRGEKVA</sequence>
<dbReference type="Gene3D" id="3.40.50.300">
    <property type="entry name" value="P-loop containing nucleotide triphosphate hydrolases"/>
    <property type="match status" value="1"/>
</dbReference>
<dbReference type="InterPro" id="IPR003439">
    <property type="entry name" value="ABC_transporter-like_ATP-bd"/>
</dbReference>
<dbReference type="EMBL" id="NIHM01000031">
    <property type="protein sequence ID" value="PLT52509.1"/>
    <property type="molecule type" value="Genomic_DNA"/>
</dbReference>
<dbReference type="GO" id="GO:0005524">
    <property type="term" value="F:ATP binding"/>
    <property type="evidence" value="ECO:0007669"/>
    <property type="project" value="UniProtKB-KW"/>
</dbReference>
<dbReference type="InterPro" id="IPR017871">
    <property type="entry name" value="ABC_transporter-like_CS"/>
</dbReference>
<dbReference type="Proteomes" id="UP000234849">
    <property type="component" value="Unassembled WGS sequence"/>
</dbReference>
<dbReference type="Pfam" id="PF00005">
    <property type="entry name" value="ABC_tran"/>
    <property type="match status" value="1"/>
</dbReference>